<organism evidence="2 3">
    <name type="scientific">Chryseobacterium nakagawai</name>
    <dbReference type="NCBI Taxonomy" id="1241982"/>
    <lineage>
        <taxon>Bacteria</taxon>
        <taxon>Pseudomonadati</taxon>
        <taxon>Bacteroidota</taxon>
        <taxon>Flavobacteriia</taxon>
        <taxon>Flavobacteriales</taxon>
        <taxon>Weeksellaceae</taxon>
        <taxon>Chryseobacterium group</taxon>
        <taxon>Chryseobacterium</taxon>
    </lineage>
</organism>
<evidence type="ECO:0000313" key="3">
    <source>
        <dbReference type="Proteomes" id="UP000278288"/>
    </source>
</evidence>
<sequence>MRKKRILISGLLLISILTFSQVGINTTTPQRTLHVNGSLQLTKELNVGGNEITAGNPGEAGQVLKSNGPNQPPSWRDLLDVPNSEGTLIAVSGAFFVAQEIVVQMSGNFSVTGGSASILGNLDSEIVDNESKYSGNATTNSFQVSVDGTYQVIMNMQLSTTKGSNPVIGIWDNVSNKWIARVNDTYTAADGTRQTYSLITGIPMLAGRDYSFRASSNVNCVINKGGSGSVPMSYVSVKRMK</sequence>
<evidence type="ECO:0000256" key="1">
    <source>
        <dbReference type="SAM" id="SignalP"/>
    </source>
</evidence>
<reference evidence="2 3" key="1">
    <citation type="submission" date="2018-11" db="EMBL/GenBank/DDBJ databases">
        <title>Proposal to divide the Flavobacteriaceae and reorganize its genera based on Amino Acid Identity values calculated from whole genome sequences.</title>
        <authorList>
            <person name="Nicholson A.C."/>
            <person name="Gulvik C.A."/>
            <person name="Whitney A.M."/>
            <person name="Humrighouse B.W."/>
            <person name="Bell M."/>
            <person name="Holmes B."/>
            <person name="Steigerwalt A.G."/>
            <person name="Villarma A."/>
            <person name="Sheth M."/>
            <person name="Batra D."/>
            <person name="Pryor J."/>
            <person name="Bernardet J.-F."/>
            <person name="Hugo C."/>
            <person name="Kampfer P."/>
            <person name="Newman J."/>
            <person name="McQuiston J.R."/>
        </authorList>
    </citation>
    <scope>NUCLEOTIDE SEQUENCE [LARGE SCALE GENOMIC DNA]</scope>
    <source>
        <strain evidence="2 3">G0041</strain>
    </source>
</reference>
<evidence type="ECO:0000313" key="2">
    <source>
        <dbReference type="EMBL" id="AZA93603.1"/>
    </source>
</evidence>
<feature type="signal peptide" evidence="1">
    <location>
        <begin position="1"/>
        <end position="20"/>
    </location>
</feature>
<dbReference type="RefSeq" id="WP_123860401.1">
    <property type="nucleotide sequence ID" value="NZ_CP033923.1"/>
</dbReference>
<dbReference type="KEGG" id="cnk:EG343_24855"/>
<keyword evidence="3" id="KW-1185">Reference proteome</keyword>
<dbReference type="AlphaFoldDB" id="A0AAD1DT50"/>
<gene>
    <name evidence="2" type="ORF">EG343_24855</name>
</gene>
<protein>
    <submittedName>
        <fullName evidence="2">Uncharacterized protein</fullName>
    </submittedName>
</protein>
<feature type="chain" id="PRO_5042006958" evidence="1">
    <location>
        <begin position="21"/>
        <end position="241"/>
    </location>
</feature>
<dbReference type="EMBL" id="CP033923">
    <property type="protein sequence ID" value="AZA93603.1"/>
    <property type="molecule type" value="Genomic_DNA"/>
</dbReference>
<accession>A0AAD1DT50</accession>
<name>A0AAD1DT50_CHRNA</name>
<dbReference type="Proteomes" id="UP000278288">
    <property type="component" value="Chromosome"/>
</dbReference>
<keyword evidence="1" id="KW-0732">Signal</keyword>
<proteinExistence type="predicted"/>